<keyword evidence="2 5" id="KW-0812">Transmembrane</keyword>
<dbReference type="Gene3D" id="1.20.1070.10">
    <property type="entry name" value="Rhodopsin 7-helix transmembrane proteins"/>
    <property type="match status" value="1"/>
</dbReference>
<organism evidence="6 7">
    <name type="scientific">Schizopora paradoxa</name>
    <dbReference type="NCBI Taxonomy" id="27342"/>
    <lineage>
        <taxon>Eukaryota</taxon>
        <taxon>Fungi</taxon>
        <taxon>Dikarya</taxon>
        <taxon>Basidiomycota</taxon>
        <taxon>Agaricomycotina</taxon>
        <taxon>Agaricomycetes</taxon>
        <taxon>Hymenochaetales</taxon>
        <taxon>Schizoporaceae</taxon>
        <taxon>Schizopora</taxon>
    </lineage>
</organism>
<feature type="transmembrane region" description="Helical" evidence="5">
    <location>
        <begin position="155"/>
        <end position="180"/>
    </location>
</feature>
<feature type="non-terminal residue" evidence="6">
    <location>
        <position position="218"/>
    </location>
</feature>
<dbReference type="EMBL" id="KQ085966">
    <property type="protein sequence ID" value="KLO13065.1"/>
    <property type="molecule type" value="Genomic_DNA"/>
</dbReference>
<dbReference type="OrthoDB" id="100006at2759"/>
<gene>
    <name evidence="6" type="ORF">SCHPADRAFT_828558</name>
</gene>
<dbReference type="GO" id="GO:0004930">
    <property type="term" value="F:G protein-coupled receptor activity"/>
    <property type="evidence" value="ECO:0007669"/>
    <property type="project" value="TreeGrafter"/>
</dbReference>
<evidence type="ECO:0000256" key="4">
    <source>
        <dbReference type="ARBA" id="ARBA00023136"/>
    </source>
</evidence>
<dbReference type="PANTHER" id="PTHR23112:SF37">
    <property type="entry name" value="G PROTEIN-COUPLED RECEPTOR GPR1"/>
    <property type="match status" value="1"/>
</dbReference>
<accession>A0A0H2RM82</accession>
<keyword evidence="7" id="KW-1185">Reference proteome</keyword>
<dbReference type="GO" id="GO:0005886">
    <property type="term" value="C:plasma membrane"/>
    <property type="evidence" value="ECO:0007669"/>
    <property type="project" value="TreeGrafter"/>
</dbReference>
<evidence type="ECO:0000256" key="1">
    <source>
        <dbReference type="ARBA" id="ARBA00004141"/>
    </source>
</evidence>
<sequence>MPRLAATLIQIGNFGSAYFTTATAIHTFNALVLKNHPKIWMSVIIILVGIGASVAVGLAVPLVMQPIHGPFYGDIGLFCAVSAGYTVAQFISTFLPIIVAAFTSSLLYAIIYLCMRGTLEFKQGIRINMSEEVAMNRLFGREEYRRFVGTVVKSMLWYPFSYTILLLPLTIVGLMTISGINFPGGLLAFGIIFASLQGTANVLILNRTLSVLRPAFST</sequence>
<proteinExistence type="predicted"/>
<dbReference type="InParanoid" id="A0A0H2RM82"/>
<evidence type="ECO:0000256" key="2">
    <source>
        <dbReference type="ARBA" id="ARBA00022692"/>
    </source>
</evidence>
<evidence type="ECO:0000313" key="6">
    <source>
        <dbReference type="EMBL" id="KLO13065.1"/>
    </source>
</evidence>
<feature type="transmembrane region" description="Helical" evidence="5">
    <location>
        <begin position="94"/>
        <end position="115"/>
    </location>
</feature>
<feature type="transmembrane region" description="Helical" evidence="5">
    <location>
        <begin position="40"/>
        <end position="64"/>
    </location>
</feature>
<name>A0A0H2RM82_9AGAM</name>
<dbReference type="GO" id="GO:0007189">
    <property type="term" value="P:adenylate cyclase-activating G protein-coupled receptor signaling pathway"/>
    <property type="evidence" value="ECO:0007669"/>
    <property type="project" value="TreeGrafter"/>
</dbReference>
<dbReference type="Proteomes" id="UP000053477">
    <property type="component" value="Unassembled WGS sequence"/>
</dbReference>
<evidence type="ECO:0000313" key="7">
    <source>
        <dbReference type="Proteomes" id="UP000053477"/>
    </source>
</evidence>
<dbReference type="PANTHER" id="PTHR23112">
    <property type="entry name" value="G PROTEIN-COUPLED RECEPTOR 157-RELATED"/>
    <property type="match status" value="1"/>
</dbReference>
<dbReference type="STRING" id="27342.A0A0H2RM82"/>
<evidence type="ECO:0008006" key="8">
    <source>
        <dbReference type="Google" id="ProtNLM"/>
    </source>
</evidence>
<comment type="subcellular location">
    <subcellularLocation>
        <location evidence="1">Membrane</location>
        <topology evidence="1">Multi-pass membrane protein</topology>
    </subcellularLocation>
</comment>
<keyword evidence="3 5" id="KW-1133">Transmembrane helix</keyword>
<feature type="transmembrane region" description="Helical" evidence="5">
    <location>
        <begin position="186"/>
        <end position="205"/>
    </location>
</feature>
<reference evidence="6 7" key="1">
    <citation type="submission" date="2015-04" db="EMBL/GenBank/DDBJ databases">
        <title>Complete genome sequence of Schizopora paradoxa KUC8140, a cosmopolitan wood degrader in East Asia.</title>
        <authorList>
            <consortium name="DOE Joint Genome Institute"/>
            <person name="Min B."/>
            <person name="Park H."/>
            <person name="Jang Y."/>
            <person name="Kim J.-J."/>
            <person name="Kim K.H."/>
            <person name="Pangilinan J."/>
            <person name="Lipzen A."/>
            <person name="Riley R."/>
            <person name="Grigoriev I.V."/>
            <person name="Spatafora J.W."/>
            <person name="Choi I.-G."/>
        </authorList>
    </citation>
    <scope>NUCLEOTIDE SEQUENCE [LARGE SCALE GENOMIC DNA]</scope>
    <source>
        <strain evidence="6 7">KUC8140</strain>
    </source>
</reference>
<keyword evidence="4 5" id="KW-0472">Membrane</keyword>
<evidence type="ECO:0000256" key="5">
    <source>
        <dbReference type="SAM" id="Phobius"/>
    </source>
</evidence>
<evidence type="ECO:0000256" key="3">
    <source>
        <dbReference type="ARBA" id="ARBA00022989"/>
    </source>
</evidence>
<dbReference type="AlphaFoldDB" id="A0A0H2RM82"/>
<protein>
    <recommendedName>
        <fullName evidence="8">G-protein coupled receptors family 1 profile domain-containing protein</fullName>
    </recommendedName>
</protein>